<dbReference type="RefSeq" id="WP_008665391.1">
    <property type="nucleotide sequence ID" value="NZ_JNHN01000174.1"/>
</dbReference>
<reference evidence="2 3" key="1">
    <citation type="submission" date="2014-04" db="EMBL/GenBank/DDBJ databases">
        <authorList>
            <person name="Sears C."/>
            <person name="Carroll K."/>
            <person name="Sack B.R."/>
            <person name="Qadri F."/>
            <person name="Myers L.L."/>
            <person name="Chung G.-T."/>
            <person name="Escheverria P."/>
            <person name="Fraser C.M."/>
            <person name="Sadzewicz L."/>
            <person name="Shefchek K.A."/>
            <person name="Tallon L."/>
            <person name="Das S.P."/>
            <person name="Daugherty S."/>
            <person name="Mongodin E.F."/>
        </authorList>
    </citation>
    <scope>NUCLEOTIDE SEQUENCE [LARGE SCALE GENOMIC DNA]</scope>
    <source>
        <strain evidence="2 3">3978 T3 ii</strain>
    </source>
</reference>
<proteinExistence type="predicted"/>
<dbReference type="SUPFAM" id="SSF56935">
    <property type="entry name" value="Porins"/>
    <property type="match status" value="1"/>
</dbReference>
<dbReference type="PATRIC" id="fig|1339349.3.peg.2727"/>
<comment type="caution">
    <text evidence="2">The sequence shown here is derived from an EMBL/GenBank/DDBJ whole genome shotgun (WGS) entry which is preliminary data.</text>
</comment>
<dbReference type="Proteomes" id="UP000028013">
    <property type="component" value="Unassembled WGS sequence"/>
</dbReference>
<evidence type="ECO:0008006" key="4">
    <source>
        <dbReference type="Google" id="ProtNLM"/>
    </source>
</evidence>
<dbReference type="Gene3D" id="2.40.160.40">
    <property type="entry name" value="monomeric porin ompg"/>
    <property type="match status" value="1"/>
</dbReference>
<dbReference type="EMBL" id="JNHN01000174">
    <property type="protein sequence ID" value="KDS50641.1"/>
    <property type="molecule type" value="Genomic_DNA"/>
</dbReference>
<dbReference type="Pfam" id="PF10677">
    <property type="entry name" value="DUF2490"/>
    <property type="match status" value="1"/>
</dbReference>
<dbReference type="AlphaFoldDB" id="A0A078S1V5"/>
<evidence type="ECO:0000313" key="3">
    <source>
        <dbReference type="Proteomes" id="UP000028013"/>
    </source>
</evidence>
<gene>
    <name evidence="2" type="ORF">M094_1572</name>
</gene>
<accession>A0A078S1V5</accession>
<keyword evidence="1" id="KW-0732">Signal</keyword>
<sequence length="220" mass="25811">MVSNISSCTKVLVLPIVLWVVSSFSLRAQEKDFATWANAGFEYKLKPAFTVSGGLEWRTKDDLGKTDRWGLKVGGSYKLLPFLKLGAGYETHYRNRGADGWKFRHRYRLEGTLSARVQRVKLSLRERFQYTFDGHRDEFRLRSRAKFAYDIPKCKLEPYASAEMYNGLNKTEHFGVKRMRYRGGITLPLSERWEVDIFYCRQWEKDKRKDIVGVECVYSF</sequence>
<name>A0A078S1V5_BACUN</name>
<dbReference type="InterPro" id="IPR053713">
    <property type="entry name" value="Bact_OM_Channel_sf"/>
</dbReference>
<evidence type="ECO:0000313" key="2">
    <source>
        <dbReference type="EMBL" id="KDS50641.1"/>
    </source>
</evidence>
<protein>
    <recommendedName>
        <fullName evidence="4">DUF2490 domain-containing protein</fullName>
    </recommendedName>
</protein>
<dbReference type="InterPro" id="IPR019619">
    <property type="entry name" value="DUF2490"/>
</dbReference>
<evidence type="ECO:0000256" key="1">
    <source>
        <dbReference type="ARBA" id="ARBA00022729"/>
    </source>
</evidence>
<organism evidence="2 3">
    <name type="scientific">Bacteroides uniformis str. 3978 T3 ii</name>
    <dbReference type="NCBI Taxonomy" id="1339349"/>
    <lineage>
        <taxon>Bacteria</taxon>
        <taxon>Pseudomonadati</taxon>
        <taxon>Bacteroidota</taxon>
        <taxon>Bacteroidia</taxon>
        <taxon>Bacteroidales</taxon>
        <taxon>Bacteroidaceae</taxon>
        <taxon>Bacteroides</taxon>
    </lineage>
</organism>